<reference evidence="4 5" key="1">
    <citation type="submission" date="2015-09" db="EMBL/GenBank/DDBJ databases">
        <title>Atta colombica WGS genome.</title>
        <authorList>
            <person name="Nygaard S."/>
            <person name="Hu H."/>
            <person name="Boomsma J."/>
            <person name="Zhang G."/>
        </authorList>
    </citation>
    <scope>NUCLEOTIDE SEQUENCE [LARGE SCALE GENOMIC DNA]</scope>
    <source>
        <strain evidence="4">Treedump-2</strain>
        <tissue evidence="4">Whole body</tissue>
    </source>
</reference>
<dbReference type="InterPro" id="IPR018247">
    <property type="entry name" value="EF_Hand_1_Ca_BS"/>
</dbReference>
<evidence type="ECO:0000259" key="3">
    <source>
        <dbReference type="PROSITE" id="PS50222"/>
    </source>
</evidence>
<dbReference type="AlphaFoldDB" id="A0A195ATR7"/>
<dbReference type="FunFam" id="1.10.238.10:FF:000001">
    <property type="entry name" value="Calmodulin 1"/>
    <property type="match status" value="2"/>
</dbReference>
<dbReference type="SMART" id="SM00054">
    <property type="entry name" value="EFh"/>
    <property type="match status" value="7"/>
</dbReference>
<protein>
    <submittedName>
        <fullName evidence="4">Troponin C, isoform 1</fullName>
    </submittedName>
</protein>
<dbReference type="EMBL" id="KQ976741">
    <property type="protein sequence ID" value="KYM75591.1"/>
    <property type="molecule type" value="Genomic_DNA"/>
</dbReference>
<feature type="domain" description="EF-hand" evidence="3">
    <location>
        <begin position="121"/>
        <end position="156"/>
    </location>
</feature>
<feature type="non-terminal residue" evidence="4">
    <location>
        <position position="1"/>
    </location>
</feature>
<dbReference type="GO" id="GO:0016460">
    <property type="term" value="C:myosin II complex"/>
    <property type="evidence" value="ECO:0007669"/>
    <property type="project" value="TreeGrafter"/>
</dbReference>
<dbReference type="Pfam" id="PF13499">
    <property type="entry name" value="EF-hand_7"/>
    <property type="match status" value="4"/>
</dbReference>
<dbReference type="PROSITE" id="PS50222">
    <property type="entry name" value="EF_HAND_2"/>
    <property type="match status" value="6"/>
</dbReference>
<keyword evidence="1" id="KW-0677">Repeat</keyword>
<dbReference type="Proteomes" id="UP000078540">
    <property type="component" value="Unassembled WGS sequence"/>
</dbReference>
<dbReference type="SUPFAM" id="SSF47473">
    <property type="entry name" value="EF-hand"/>
    <property type="match status" value="2"/>
</dbReference>
<feature type="domain" description="EF-hand" evidence="3">
    <location>
        <begin position="217"/>
        <end position="252"/>
    </location>
</feature>
<keyword evidence="5" id="KW-1185">Reference proteome</keyword>
<evidence type="ECO:0000256" key="2">
    <source>
        <dbReference type="ARBA" id="ARBA00022837"/>
    </source>
</evidence>
<evidence type="ECO:0000313" key="4">
    <source>
        <dbReference type="EMBL" id="KYM75591.1"/>
    </source>
</evidence>
<dbReference type="InterPro" id="IPR011992">
    <property type="entry name" value="EF-hand-dom_pair"/>
</dbReference>
<accession>A0A195ATR7</accession>
<organism evidence="4 5">
    <name type="scientific">Atta colombica</name>
    <dbReference type="NCBI Taxonomy" id="520822"/>
    <lineage>
        <taxon>Eukaryota</taxon>
        <taxon>Metazoa</taxon>
        <taxon>Ecdysozoa</taxon>
        <taxon>Arthropoda</taxon>
        <taxon>Hexapoda</taxon>
        <taxon>Insecta</taxon>
        <taxon>Pterygota</taxon>
        <taxon>Neoptera</taxon>
        <taxon>Endopterygota</taxon>
        <taxon>Hymenoptera</taxon>
        <taxon>Apocrita</taxon>
        <taxon>Aculeata</taxon>
        <taxon>Formicoidea</taxon>
        <taxon>Formicidae</taxon>
        <taxon>Myrmicinae</taxon>
        <taxon>Atta</taxon>
    </lineage>
</organism>
<dbReference type="InterPro" id="IPR050230">
    <property type="entry name" value="CALM/Myosin/TropC-like"/>
</dbReference>
<dbReference type="STRING" id="520822.A0A195ATR7"/>
<evidence type="ECO:0000256" key="1">
    <source>
        <dbReference type="ARBA" id="ARBA00022737"/>
    </source>
</evidence>
<dbReference type="PANTHER" id="PTHR23048">
    <property type="entry name" value="MYOSIN LIGHT CHAIN 1, 3"/>
    <property type="match status" value="1"/>
</dbReference>
<dbReference type="PANTHER" id="PTHR23048:SF0">
    <property type="entry name" value="CALMODULIN LIKE 3"/>
    <property type="match status" value="1"/>
</dbReference>
<sequence>EEIQLSKDQLSHLKMAFDAFDHDKKGSISTSMVNTILCMLGHQIPAEQLAEVIAEIDTWGTGELKFEEFCQLASHFLEEDTDTEAIQQELREAFRLYDKEGNGYITTDVFRDILHELDDALSPEELDMIIEEVDTDGSGTLDYDVLKNAFNAFDQQKKGSIGTNMVGTILTMLGHELSENTLQEIISEVDEDGSGELEFEEFCTLAARFLVEEDTEAMQQELREAFRLYDKEGNGYITTAVFRDILHELDDKLSPEELDLMIEEIDADGSGTLDFDAKSIECSISLSPWVVRQVCSLRKYEASPDYANTRVLRTKLRSSGKLDVYDHPWLTFLVQGEDRSVSKRFKSMPEAMEIPKCVE</sequence>
<keyword evidence="2" id="KW-0106">Calcium</keyword>
<dbReference type="InterPro" id="IPR002048">
    <property type="entry name" value="EF_hand_dom"/>
</dbReference>
<dbReference type="CDD" id="cd00051">
    <property type="entry name" value="EFh"/>
    <property type="match status" value="1"/>
</dbReference>
<feature type="domain" description="EF-hand" evidence="3">
    <location>
        <begin position="177"/>
        <end position="212"/>
    </location>
</feature>
<proteinExistence type="predicted"/>
<feature type="domain" description="EF-hand" evidence="3">
    <location>
        <begin position="44"/>
        <end position="79"/>
    </location>
</feature>
<dbReference type="GO" id="GO:0005509">
    <property type="term" value="F:calcium ion binding"/>
    <property type="evidence" value="ECO:0007669"/>
    <property type="project" value="InterPro"/>
</dbReference>
<dbReference type="Gene3D" id="1.10.238.10">
    <property type="entry name" value="EF-hand"/>
    <property type="match status" value="4"/>
</dbReference>
<name>A0A195ATR7_9HYME</name>
<feature type="domain" description="EF-hand" evidence="3">
    <location>
        <begin position="8"/>
        <end position="43"/>
    </location>
</feature>
<feature type="domain" description="EF-hand" evidence="3">
    <location>
        <begin position="85"/>
        <end position="120"/>
    </location>
</feature>
<dbReference type="PROSITE" id="PS00018">
    <property type="entry name" value="EF_HAND_1"/>
    <property type="match status" value="1"/>
</dbReference>
<evidence type="ECO:0000313" key="5">
    <source>
        <dbReference type="Proteomes" id="UP000078540"/>
    </source>
</evidence>
<gene>
    <name evidence="4" type="ORF">ALC53_14019</name>
</gene>